<feature type="region of interest" description="Disordered" evidence="1">
    <location>
        <begin position="38"/>
        <end position="80"/>
    </location>
</feature>
<protein>
    <submittedName>
        <fullName evidence="2">Uncharacterized protein</fullName>
    </submittedName>
</protein>
<dbReference type="EMBL" id="GEZM01096966">
    <property type="protein sequence ID" value="JAV54478.1"/>
    <property type="molecule type" value="Transcribed_RNA"/>
</dbReference>
<evidence type="ECO:0000256" key="1">
    <source>
        <dbReference type="SAM" id="MobiDB-lite"/>
    </source>
</evidence>
<name>A0A1Y1K1Z8_PHOPY</name>
<sequence length="158" mass="18611">MMKIIRHVFYRSIRFSQKPNNESQMGSTMELDNVTEMELQPSTSTSSMPIQEKSIEDAELESENSLQGLDSTSSSDEDEWEADYYMERNPNWISNVYGRRKTLEERWEDELQAEAARYKIHFLFLNNETSKSEILGLRMRLWKLRLILHPNLLSPATE</sequence>
<proteinExistence type="predicted"/>
<accession>A0A1Y1K1Z8</accession>
<feature type="compositionally biased region" description="Polar residues" evidence="1">
    <location>
        <begin position="40"/>
        <end position="49"/>
    </location>
</feature>
<evidence type="ECO:0000313" key="2">
    <source>
        <dbReference type="EMBL" id="JAV54478.1"/>
    </source>
</evidence>
<dbReference type="EMBL" id="GEZM01096965">
    <property type="protein sequence ID" value="JAV54479.1"/>
    <property type="molecule type" value="Transcribed_RNA"/>
</dbReference>
<dbReference type="AlphaFoldDB" id="A0A1Y1K1Z8"/>
<organism evidence="2">
    <name type="scientific">Photinus pyralis</name>
    <name type="common">Common eastern firefly</name>
    <name type="synonym">Lampyris pyralis</name>
    <dbReference type="NCBI Taxonomy" id="7054"/>
    <lineage>
        <taxon>Eukaryota</taxon>
        <taxon>Metazoa</taxon>
        <taxon>Ecdysozoa</taxon>
        <taxon>Arthropoda</taxon>
        <taxon>Hexapoda</taxon>
        <taxon>Insecta</taxon>
        <taxon>Pterygota</taxon>
        <taxon>Neoptera</taxon>
        <taxon>Endopterygota</taxon>
        <taxon>Coleoptera</taxon>
        <taxon>Polyphaga</taxon>
        <taxon>Elateriformia</taxon>
        <taxon>Elateroidea</taxon>
        <taxon>Lampyridae</taxon>
        <taxon>Lampyrinae</taxon>
        <taxon>Photinus</taxon>
    </lineage>
</organism>
<reference evidence="2" key="1">
    <citation type="journal article" date="2016" name="Sci. Rep.">
        <title>Molecular characterization of firefly nuptial gifts: a multi-omics approach sheds light on postcopulatory sexual selection.</title>
        <authorList>
            <person name="Al-Wathiqui N."/>
            <person name="Fallon T.R."/>
            <person name="South A."/>
            <person name="Weng J.K."/>
            <person name="Lewis S.M."/>
        </authorList>
    </citation>
    <scope>NUCLEOTIDE SEQUENCE</scope>
</reference>